<dbReference type="InterPro" id="IPR029063">
    <property type="entry name" value="SAM-dependent_MTases_sf"/>
</dbReference>
<reference evidence="4 5" key="1">
    <citation type="submission" date="2018-01" db="EMBL/GenBank/DDBJ databases">
        <authorList>
            <person name="Gaut B.S."/>
            <person name="Morton B.R."/>
            <person name="Clegg M.T."/>
            <person name="Duvall M.R."/>
        </authorList>
    </citation>
    <scope>NUCLEOTIDE SEQUENCE [LARGE SCALE GENOMIC DNA]</scope>
    <source>
        <strain evidence="4">GP69</strain>
    </source>
</reference>
<dbReference type="GO" id="GO:0030798">
    <property type="term" value="F:trans-aconitate 2-methyltransferase activity"/>
    <property type="evidence" value="ECO:0007669"/>
    <property type="project" value="UniProtKB-EC"/>
</dbReference>
<dbReference type="Pfam" id="PF13649">
    <property type="entry name" value="Methyltransf_25"/>
    <property type="match status" value="1"/>
</dbReference>
<dbReference type="PANTHER" id="PTHR43861:SF1">
    <property type="entry name" value="TRANS-ACONITATE 2-METHYLTRANSFERASE"/>
    <property type="match status" value="1"/>
</dbReference>
<dbReference type="SUPFAM" id="SSF53335">
    <property type="entry name" value="S-adenosyl-L-methionine-dependent methyltransferases"/>
    <property type="match status" value="1"/>
</dbReference>
<protein>
    <submittedName>
        <fullName evidence="4">Trans-aconitate 2-methyltransferase</fullName>
        <ecNumber evidence="4">2.1.1.144</ecNumber>
    </submittedName>
</protein>
<accession>A0A2K4ZHR3</accession>
<dbReference type="AlphaFoldDB" id="A0A2K4ZHR3"/>
<evidence type="ECO:0000259" key="3">
    <source>
        <dbReference type="Pfam" id="PF13649"/>
    </source>
</evidence>
<dbReference type="EMBL" id="OFSM01000013">
    <property type="protein sequence ID" value="SOY30028.1"/>
    <property type="molecule type" value="Genomic_DNA"/>
</dbReference>
<dbReference type="Gene3D" id="3.40.50.150">
    <property type="entry name" value="Vaccinia Virus protein VP39"/>
    <property type="match status" value="1"/>
</dbReference>
<dbReference type="InterPro" id="IPR041698">
    <property type="entry name" value="Methyltransf_25"/>
</dbReference>
<dbReference type="GO" id="GO:0032259">
    <property type="term" value="P:methylation"/>
    <property type="evidence" value="ECO:0007669"/>
    <property type="project" value="UniProtKB-KW"/>
</dbReference>
<sequence>MPNISWDAADYKENFSFVPAYGEAVIDLITKQPESRVIDLGCGNGSLTAHIAERGYIVTGIDDSEEMLRLARKEHPDLSFLQGNAVSFHLEKGVDVIFSNAVFHWIDEKNQQTMLSNIYRNLNPGGELVCEFGGSGCAEAVHETLEQCFSERGLVYRRVFYFPTIGQYAPMLEKAGFKIEYAALFDRPTPQNGSDGLANWIRMFVKKPFEGVEKELEEEIISDTVSRLRNRLYQNDFWIVDYVRIQFRAVKQQNL</sequence>
<dbReference type="RefSeq" id="WP_103240097.1">
    <property type="nucleotide sequence ID" value="NZ_JANJZD010000012.1"/>
</dbReference>
<dbReference type="PANTHER" id="PTHR43861">
    <property type="entry name" value="TRANS-ACONITATE 2-METHYLTRANSFERASE-RELATED"/>
    <property type="match status" value="1"/>
</dbReference>
<keyword evidence="2 4" id="KW-0808">Transferase</keyword>
<gene>
    <name evidence="4" type="primary">tam_2</name>
    <name evidence="4" type="ORF">AMURIS_02751</name>
</gene>
<dbReference type="Proteomes" id="UP000236311">
    <property type="component" value="Unassembled WGS sequence"/>
</dbReference>
<evidence type="ECO:0000313" key="5">
    <source>
        <dbReference type="Proteomes" id="UP000236311"/>
    </source>
</evidence>
<dbReference type="CDD" id="cd02440">
    <property type="entry name" value="AdoMet_MTases"/>
    <property type="match status" value="1"/>
</dbReference>
<evidence type="ECO:0000256" key="1">
    <source>
        <dbReference type="ARBA" id="ARBA00022603"/>
    </source>
</evidence>
<dbReference type="EC" id="2.1.1.144" evidence="4"/>
<evidence type="ECO:0000256" key="2">
    <source>
        <dbReference type="ARBA" id="ARBA00022679"/>
    </source>
</evidence>
<keyword evidence="1 4" id="KW-0489">Methyltransferase</keyword>
<dbReference type="OrthoDB" id="9777497at2"/>
<name>A0A2K4ZHR3_9FIRM</name>
<feature type="domain" description="Methyltransferase" evidence="3">
    <location>
        <begin position="37"/>
        <end position="126"/>
    </location>
</feature>
<organism evidence="4 5">
    <name type="scientific">Acetatifactor muris</name>
    <dbReference type="NCBI Taxonomy" id="879566"/>
    <lineage>
        <taxon>Bacteria</taxon>
        <taxon>Bacillati</taxon>
        <taxon>Bacillota</taxon>
        <taxon>Clostridia</taxon>
        <taxon>Lachnospirales</taxon>
        <taxon>Lachnospiraceae</taxon>
        <taxon>Acetatifactor</taxon>
    </lineage>
</organism>
<evidence type="ECO:0000313" key="4">
    <source>
        <dbReference type="EMBL" id="SOY30028.1"/>
    </source>
</evidence>
<proteinExistence type="predicted"/>
<keyword evidence="5" id="KW-1185">Reference proteome</keyword>